<keyword evidence="6" id="KW-0560">Oxidoreductase</keyword>
<comment type="pathway">
    <text evidence="1 6">Carbohydrate biosynthesis; dTDP-L-rhamnose biosynthesis.</text>
</comment>
<dbReference type="NCBIfam" id="TIGR01214">
    <property type="entry name" value="rmlD"/>
    <property type="match status" value="1"/>
</dbReference>
<sequence>MSARPILLIGAHGQLGRELARSLAVLGPLHALGRAELDLTDADAIARVVDDVRPGLIVNAAAYTAVDRAESEPELAFAINARAPGLLAEAAARLDCGLVHYSTDYVFSGEGTSPWRESDATAPVNVYGASKLAGEQAVLASGADALILRTSWVYGGPGQNFVNTMLRLAGERERLTVVDDQIGAPTASRFLADATLAALAQDWRARAGLYHLSASGDTSWCGFARAIVEQALAHGQALKLSAADIAPIPSSSYPTPARRPANSRLDCSAFEQAFAVHRPHWRAQLAAHFASRG</sequence>
<dbReference type="GO" id="GO:0019305">
    <property type="term" value="P:dTDP-rhamnose biosynthetic process"/>
    <property type="evidence" value="ECO:0007669"/>
    <property type="project" value="UniProtKB-UniPathway"/>
</dbReference>
<feature type="domain" description="RmlD-like substrate binding" evidence="7">
    <location>
        <begin position="6"/>
        <end position="289"/>
    </location>
</feature>
<comment type="function">
    <text evidence="6">Catalyzes the reduction of dTDP-6-deoxy-L-lyxo-4-hexulose to yield dTDP-L-rhamnose.</text>
</comment>
<dbReference type="CDD" id="cd05254">
    <property type="entry name" value="dTDP_HR_like_SDR_e"/>
    <property type="match status" value="1"/>
</dbReference>
<protein>
    <recommendedName>
        <fullName evidence="4 6">dTDP-4-dehydrorhamnose reductase</fullName>
        <ecNumber evidence="3 6">1.1.1.133</ecNumber>
    </recommendedName>
</protein>
<dbReference type="EMBL" id="QJKI01000028">
    <property type="protein sequence ID" value="PXX75082.1"/>
    <property type="molecule type" value="Genomic_DNA"/>
</dbReference>
<comment type="similarity">
    <text evidence="2 6">Belongs to the dTDP-4-dehydrorhamnose reductase family.</text>
</comment>
<proteinExistence type="inferred from homology"/>
<keyword evidence="6" id="KW-0521">NADP</keyword>
<evidence type="ECO:0000259" key="7">
    <source>
        <dbReference type="Pfam" id="PF04321"/>
    </source>
</evidence>
<dbReference type="EC" id="1.1.1.133" evidence="3 6"/>
<dbReference type="GO" id="GO:0008831">
    <property type="term" value="F:dTDP-4-dehydrorhamnose reductase activity"/>
    <property type="evidence" value="ECO:0007669"/>
    <property type="project" value="UniProtKB-EC"/>
</dbReference>
<reference evidence="8 9" key="1">
    <citation type="submission" date="2018-05" db="EMBL/GenBank/DDBJ databases">
        <title>Genomic Encyclopedia of Type Strains, Phase IV (KMG-IV): sequencing the most valuable type-strain genomes for metagenomic binning, comparative biology and taxonomic classification.</title>
        <authorList>
            <person name="Goeker M."/>
        </authorList>
    </citation>
    <scope>NUCLEOTIDE SEQUENCE [LARGE SCALE GENOMIC DNA]</scope>
    <source>
        <strain evidence="8 9">DSM 29661</strain>
    </source>
</reference>
<dbReference type="AlphaFoldDB" id="A0A318L2S5"/>
<dbReference type="GO" id="GO:0005829">
    <property type="term" value="C:cytosol"/>
    <property type="evidence" value="ECO:0007669"/>
    <property type="project" value="TreeGrafter"/>
</dbReference>
<dbReference type="InterPro" id="IPR036291">
    <property type="entry name" value="NAD(P)-bd_dom_sf"/>
</dbReference>
<accession>A0A318L2S5</accession>
<dbReference type="Gene3D" id="3.90.25.10">
    <property type="entry name" value="UDP-galactose 4-epimerase, domain 1"/>
    <property type="match status" value="1"/>
</dbReference>
<gene>
    <name evidence="8" type="ORF">DFR34_12822</name>
</gene>
<dbReference type="PANTHER" id="PTHR10491:SF4">
    <property type="entry name" value="METHIONINE ADENOSYLTRANSFERASE 2 SUBUNIT BETA"/>
    <property type="match status" value="1"/>
</dbReference>
<comment type="cofactor">
    <cofactor evidence="6">
        <name>Mg(2+)</name>
        <dbReference type="ChEBI" id="CHEBI:18420"/>
    </cofactor>
    <text evidence="6">Binds 1 Mg(2+) ion per monomer.</text>
</comment>
<evidence type="ECO:0000256" key="1">
    <source>
        <dbReference type="ARBA" id="ARBA00004781"/>
    </source>
</evidence>
<dbReference type="Proteomes" id="UP000247555">
    <property type="component" value="Unassembled WGS sequence"/>
</dbReference>
<dbReference type="Gene3D" id="3.40.50.720">
    <property type="entry name" value="NAD(P)-binding Rossmann-like Domain"/>
    <property type="match status" value="1"/>
</dbReference>
<evidence type="ECO:0000256" key="5">
    <source>
        <dbReference type="ARBA" id="ARBA00048200"/>
    </source>
</evidence>
<keyword evidence="9" id="KW-1185">Reference proteome</keyword>
<evidence type="ECO:0000256" key="4">
    <source>
        <dbReference type="ARBA" id="ARBA00017099"/>
    </source>
</evidence>
<dbReference type="OrthoDB" id="9803892at2"/>
<dbReference type="UniPathway" id="UPA00124"/>
<dbReference type="InterPro" id="IPR005913">
    <property type="entry name" value="dTDP_dehydrorham_reduct"/>
</dbReference>
<evidence type="ECO:0000256" key="2">
    <source>
        <dbReference type="ARBA" id="ARBA00010944"/>
    </source>
</evidence>
<dbReference type="InterPro" id="IPR029903">
    <property type="entry name" value="RmlD-like-bd"/>
</dbReference>
<evidence type="ECO:0000313" key="9">
    <source>
        <dbReference type="Proteomes" id="UP000247555"/>
    </source>
</evidence>
<name>A0A318L2S5_9NEIS</name>
<dbReference type="RefSeq" id="WP_110391950.1">
    <property type="nucleotide sequence ID" value="NZ_QJKI01000028.1"/>
</dbReference>
<evidence type="ECO:0000256" key="3">
    <source>
        <dbReference type="ARBA" id="ARBA00012929"/>
    </source>
</evidence>
<evidence type="ECO:0000256" key="6">
    <source>
        <dbReference type="RuleBase" id="RU364082"/>
    </source>
</evidence>
<comment type="catalytic activity">
    <reaction evidence="5 6">
        <text>dTDP-beta-L-rhamnose + NADP(+) = dTDP-4-dehydro-beta-L-rhamnose + NADPH + H(+)</text>
        <dbReference type="Rhea" id="RHEA:21796"/>
        <dbReference type="ChEBI" id="CHEBI:15378"/>
        <dbReference type="ChEBI" id="CHEBI:57510"/>
        <dbReference type="ChEBI" id="CHEBI:57783"/>
        <dbReference type="ChEBI" id="CHEBI:58349"/>
        <dbReference type="ChEBI" id="CHEBI:62830"/>
        <dbReference type="EC" id="1.1.1.133"/>
    </reaction>
</comment>
<organism evidence="8 9">
    <name type="scientific">Rivihabitans pingtungensis</name>
    <dbReference type="NCBI Taxonomy" id="1054498"/>
    <lineage>
        <taxon>Bacteria</taxon>
        <taxon>Pseudomonadati</taxon>
        <taxon>Pseudomonadota</taxon>
        <taxon>Betaproteobacteria</taxon>
        <taxon>Neisseriales</taxon>
        <taxon>Aquaspirillaceae</taxon>
        <taxon>Rivihabitans</taxon>
    </lineage>
</organism>
<dbReference type="PANTHER" id="PTHR10491">
    <property type="entry name" value="DTDP-4-DEHYDRORHAMNOSE REDUCTASE"/>
    <property type="match status" value="1"/>
</dbReference>
<comment type="caution">
    <text evidence="8">The sequence shown here is derived from an EMBL/GenBank/DDBJ whole genome shotgun (WGS) entry which is preliminary data.</text>
</comment>
<evidence type="ECO:0000313" key="8">
    <source>
        <dbReference type="EMBL" id="PXX75082.1"/>
    </source>
</evidence>
<dbReference type="Pfam" id="PF04321">
    <property type="entry name" value="RmlD_sub_bind"/>
    <property type="match status" value="1"/>
</dbReference>
<dbReference type="SUPFAM" id="SSF51735">
    <property type="entry name" value="NAD(P)-binding Rossmann-fold domains"/>
    <property type="match status" value="1"/>
</dbReference>